<dbReference type="PANTHER" id="PTHR22255:SF1">
    <property type="entry name" value="LD32918P"/>
    <property type="match status" value="1"/>
</dbReference>
<gene>
    <name evidence="4" type="ORF">LSAA_7935</name>
</gene>
<evidence type="ECO:0000259" key="2">
    <source>
        <dbReference type="Pfam" id="PF23070"/>
    </source>
</evidence>
<dbReference type="Proteomes" id="UP000675881">
    <property type="component" value="Chromosome 3"/>
</dbReference>
<dbReference type="InterPro" id="IPR055470">
    <property type="entry name" value="DUF7042"/>
</dbReference>
<protein>
    <submittedName>
        <fullName evidence="4">(salmon louse) hypothetical protein</fullName>
    </submittedName>
</protein>
<dbReference type="AlphaFoldDB" id="A0A7R8CQG2"/>
<sequence>MDKTFIVLTVLSLIIHAYFSEGQSDPFNRRSPYNCTINRIIQGQWYSRETNLDTLTNIDATTMQGRGTCMESKTDNAGSYDFLFASDLQDASSCFHCVRLFIRTPNILEKRETGCVSLETGDKPSLEKVCSILNSKAQIITMFLETYTPVNCRSSIEGVFQFTYQLRWAFTGDCSHNEQQIHSCQNVGSQFLISNQKFNVTYRKCEGMDWTSNSVVEFACLGDWFIGKDQFFAVANTKESRRDEKFRCFLKNRDDDYYLGMSITPECNTIKTIERAPVRLKLTPVRSQLVEPTCHLPENFTGEWINTANVDADVIINSTHIIERWHPDDSRYRKVIYVCKEQRDSRYMMGRLTIDGCQIDYQCIDFVPRHHNIIRFRMGEAGIKNDFHTICSWVKFKTEAEWKYNLMLKKDPVPIRCPVAGAFNFTQTGDFLFETRFIGGITKAPRPDVWNRPGQFSCKQNISRLTVCDTDHKEISIDETYCWSTDHLGRPIDIYSVPDYRLQCIGYWKENLKSYLITYDQLDAFTNYRCWVYQRADLNKMLMSMSVGPYCDLGQDVDSKDWRNGAAVSLVMDENEREFDRCPMYFNDGSEPWTVEENYVRVFNFDDTGKGSESSISVFLNKSLQPPPEPLAHVKRQRRGTSTWILSSCFFSFPLSAPPSLFFFIVILTTYTRTATTTTRSEGGRTGDLCSVFMVLCCTEAFSVVVIPSFSLSGDLLQVMKMTEESDIMDGLYGISMGVNVDIKRSDGESHSFYYFIPSFLCMSESSGI</sequence>
<dbReference type="EMBL" id="HG994582">
    <property type="protein sequence ID" value="CAF2894753.1"/>
    <property type="molecule type" value="Genomic_DNA"/>
</dbReference>
<feature type="domain" description="DUF7044" evidence="3">
    <location>
        <begin position="34"/>
        <end position="130"/>
    </location>
</feature>
<keyword evidence="5" id="KW-1185">Reference proteome</keyword>
<dbReference type="InterPro" id="IPR055471">
    <property type="entry name" value="DUF7043"/>
</dbReference>
<dbReference type="Pfam" id="PF23070">
    <property type="entry name" value="DUF7043"/>
    <property type="match status" value="1"/>
</dbReference>
<dbReference type="Pfam" id="PF23071">
    <property type="entry name" value="DUF7044"/>
    <property type="match status" value="1"/>
</dbReference>
<feature type="domain" description="DUF7043" evidence="2">
    <location>
        <begin position="291"/>
        <end position="402"/>
    </location>
</feature>
<dbReference type="Pfam" id="PF23069">
    <property type="entry name" value="DUF7042"/>
    <property type="match status" value="2"/>
</dbReference>
<organism evidence="4 5">
    <name type="scientific">Lepeophtheirus salmonis</name>
    <name type="common">Salmon louse</name>
    <name type="synonym">Caligus salmonis</name>
    <dbReference type="NCBI Taxonomy" id="72036"/>
    <lineage>
        <taxon>Eukaryota</taxon>
        <taxon>Metazoa</taxon>
        <taxon>Ecdysozoa</taxon>
        <taxon>Arthropoda</taxon>
        <taxon>Crustacea</taxon>
        <taxon>Multicrustacea</taxon>
        <taxon>Hexanauplia</taxon>
        <taxon>Copepoda</taxon>
        <taxon>Siphonostomatoida</taxon>
        <taxon>Caligidae</taxon>
        <taxon>Lepeophtheirus</taxon>
    </lineage>
</organism>
<accession>A0A7R8CQG2</accession>
<dbReference type="InterPro" id="IPR055472">
    <property type="entry name" value="DUF7044"/>
</dbReference>
<feature type="domain" description="DUF7042" evidence="1">
    <location>
        <begin position="414"/>
        <end position="555"/>
    </location>
</feature>
<dbReference type="PANTHER" id="PTHR22255">
    <property type="entry name" value="LP06548P"/>
    <property type="match status" value="1"/>
</dbReference>
<evidence type="ECO:0000313" key="4">
    <source>
        <dbReference type="EMBL" id="CAF2894753.1"/>
    </source>
</evidence>
<proteinExistence type="predicted"/>
<name>A0A7R8CQG2_LEPSM</name>
<feature type="domain" description="DUF7042" evidence="1">
    <location>
        <begin position="151"/>
        <end position="283"/>
    </location>
</feature>
<evidence type="ECO:0000313" key="5">
    <source>
        <dbReference type="Proteomes" id="UP000675881"/>
    </source>
</evidence>
<dbReference type="GO" id="GO:0042060">
    <property type="term" value="P:wound healing"/>
    <property type="evidence" value="ECO:0007669"/>
    <property type="project" value="TreeGrafter"/>
</dbReference>
<reference evidence="4" key="1">
    <citation type="submission" date="2021-02" db="EMBL/GenBank/DDBJ databases">
        <authorList>
            <person name="Bekaert M."/>
        </authorList>
    </citation>
    <scope>NUCLEOTIDE SEQUENCE</scope>
    <source>
        <strain evidence="4">IoA-00</strain>
    </source>
</reference>
<evidence type="ECO:0000259" key="3">
    <source>
        <dbReference type="Pfam" id="PF23071"/>
    </source>
</evidence>
<dbReference type="OrthoDB" id="9982946at2759"/>
<evidence type="ECO:0000259" key="1">
    <source>
        <dbReference type="Pfam" id="PF23069"/>
    </source>
</evidence>